<gene>
    <name evidence="2" type="ORF">J6I92_10675</name>
</gene>
<proteinExistence type="predicted"/>
<dbReference type="RefSeq" id="WP_301721725.1">
    <property type="nucleotide sequence ID" value="NZ_JAGGJC010000005.1"/>
</dbReference>
<accession>A0ABT8MK94</accession>
<evidence type="ECO:0000313" key="2">
    <source>
        <dbReference type="EMBL" id="MDN7130338.1"/>
    </source>
</evidence>
<keyword evidence="1" id="KW-0472">Membrane</keyword>
<sequence>MTTANEKLARLISEAADGKDTPQPGHDLWRGIEHSISRSGRRRGRWLNWAWASAACAVLAVGLVTFNSMQSSPGTATPQSELLLTVLNQQHEQQRQMLLSHYQTVGWDGKSGYVQQELEQIRASIHEVSEQLIEEPNNRQLWQLLQWLYSKELELLESQFKVNEQLQQV</sequence>
<keyword evidence="1" id="KW-0812">Transmembrane</keyword>
<keyword evidence="1" id="KW-1133">Transmembrane helix</keyword>
<evidence type="ECO:0008006" key="4">
    <source>
        <dbReference type="Google" id="ProtNLM"/>
    </source>
</evidence>
<dbReference type="EMBL" id="JAGGJC010000005">
    <property type="protein sequence ID" value="MDN7130338.1"/>
    <property type="molecule type" value="Genomic_DNA"/>
</dbReference>
<keyword evidence="3" id="KW-1185">Reference proteome</keyword>
<dbReference type="Proteomes" id="UP001169491">
    <property type="component" value="Unassembled WGS sequence"/>
</dbReference>
<comment type="caution">
    <text evidence="2">The sequence shown here is derived from an EMBL/GenBank/DDBJ whole genome shotgun (WGS) entry which is preliminary data.</text>
</comment>
<feature type="transmembrane region" description="Helical" evidence="1">
    <location>
        <begin position="46"/>
        <end position="66"/>
    </location>
</feature>
<name>A0ABT8MK94_9GAMM</name>
<evidence type="ECO:0000313" key="3">
    <source>
        <dbReference type="Proteomes" id="UP001169491"/>
    </source>
</evidence>
<organism evidence="2 3">
    <name type="scientific">Pseudidiomarina terrestris</name>
    <dbReference type="NCBI Taxonomy" id="2820060"/>
    <lineage>
        <taxon>Bacteria</taxon>
        <taxon>Pseudomonadati</taxon>
        <taxon>Pseudomonadota</taxon>
        <taxon>Gammaproteobacteria</taxon>
        <taxon>Alteromonadales</taxon>
        <taxon>Idiomarinaceae</taxon>
        <taxon>Pseudidiomarina</taxon>
    </lineage>
</organism>
<evidence type="ECO:0000256" key="1">
    <source>
        <dbReference type="SAM" id="Phobius"/>
    </source>
</evidence>
<reference evidence="2 3" key="1">
    <citation type="submission" date="2021-03" db="EMBL/GenBank/DDBJ databases">
        <title>Pseudidiomarina terrestris, a new bacterium isolated from saline soil.</title>
        <authorList>
            <person name="Galisteo C."/>
            <person name="De La Haba R."/>
            <person name="Sanchez-Porro C."/>
            <person name="Ventosa A."/>
        </authorList>
    </citation>
    <scope>NUCLEOTIDE SEQUENCE [LARGE SCALE GENOMIC DNA]</scope>
    <source>
        <strain evidence="3">1APR75-15</strain>
    </source>
</reference>
<protein>
    <recommendedName>
        <fullName evidence="4">Anti-sigma factor</fullName>
    </recommendedName>
</protein>